<dbReference type="EMBL" id="CM026433">
    <property type="protein sequence ID" value="KAG0555720.1"/>
    <property type="molecule type" value="Genomic_DNA"/>
</dbReference>
<reference evidence="2" key="1">
    <citation type="submission" date="2020-06" db="EMBL/GenBank/DDBJ databases">
        <title>WGS assembly of Ceratodon purpureus strain R40.</title>
        <authorList>
            <person name="Carey S.B."/>
            <person name="Jenkins J."/>
            <person name="Shu S."/>
            <person name="Lovell J.T."/>
            <person name="Sreedasyam A."/>
            <person name="Maumus F."/>
            <person name="Tiley G.P."/>
            <person name="Fernandez-Pozo N."/>
            <person name="Barry K."/>
            <person name="Chen C."/>
            <person name="Wang M."/>
            <person name="Lipzen A."/>
            <person name="Daum C."/>
            <person name="Saski C.A."/>
            <person name="Payton A.C."/>
            <person name="Mcbreen J.C."/>
            <person name="Conrad R.E."/>
            <person name="Kollar L.M."/>
            <person name="Olsson S."/>
            <person name="Huttunen S."/>
            <person name="Landis J.B."/>
            <person name="Wickett N.J."/>
            <person name="Johnson M.G."/>
            <person name="Rensing S.A."/>
            <person name="Grimwood J."/>
            <person name="Schmutz J."/>
            <person name="Mcdaniel S.F."/>
        </authorList>
    </citation>
    <scope>NUCLEOTIDE SEQUENCE</scope>
    <source>
        <strain evidence="2">R40</strain>
    </source>
</reference>
<evidence type="ECO:0000313" key="3">
    <source>
        <dbReference type="Proteomes" id="UP000822688"/>
    </source>
</evidence>
<name>A0A8T0G9H1_CERPU</name>
<dbReference type="PANTHER" id="PTHR44329:SF260">
    <property type="entry name" value="PROTEIN KINASE DOMAIN-CONTAINING PROTEIN"/>
    <property type="match status" value="1"/>
</dbReference>
<dbReference type="PROSITE" id="PS50011">
    <property type="entry name" value="PROTEIN_KINASE_DOM"/>
    <property type="match status" value="1"/>
</dbReference>
<dbReference type="InterPro" id="IPR011009">
    <property type="entry name" value="Kinase-like_dom_sf"/>
</dbReference>
<evidence type="ECO:0000259" key="1">
    <source>
        <dbReference type="PROSITE" id="PS50011"/>
    </source>
</evidence>
<dbReference type="SUPFAM" id="SSF56112">
    <property type="entry name" value="Protein kinase-like (PK-like)"/>
    <property type="match status" value="1"/>
</dbReference>
<dbReference type="InterPro" id="IPR000719">
    <property type="entry name" value="Prot_kinase_dom"/>
</dbReference>
<organism evidence="2 3">
    <name type="scientific">Ceratodon purpureus</name>
    <name type="common">Fire moss</name>
    <name type="synonym">Dicranum purpureum</name>
    <dbReference type="NCBI Taxonomy" id="3225"/>
    <lineage>
        <taxon>Eukaryota</taxon>
        <taxon>Viridiplantae</taxon>
        <taxon>Streptophyta</taxon>
        <taxon>Embryophyta</taxon>
        <taxon>Bryophyta</taxon>
        <taxon>Bryophytina</taxon>
        <taxon>Bryopsida</taxon>
        <taxon>Dicranidae</taxon>
        <taxon>Pseudoditrichales</taxon>
        <taxon>Ditrichaceae</taxon>
        <taxon>Ceratodon</taxon>
    </lineage>
</organism>
<dbReference type="Gene3D" id="1.10.510.10">
    <property type="entry name" value="Transferase(Phosphotransferase) domain 1"/>
    <property type="match status" value="1"/>
</dbReference>
<dbReference type="Pfam" id="PF00069">
    <property type="entry name" value="Pkinase"/>
    <property type="match status" value="1"/>
</dbReference>
<feature type="domain" description="Protein kinase" evidence="1">
    <location>
        <begin position="1"/>
        <end position="127"/>
    </location>
</feature>
<proteinExistence type="predicted"/>
<evidence type="ECO:0000313" key="2">
    <source>
        <dbReference type="EMBL" id="KAG0555720.1"/>
    </source>
</evidence>
<gene>
    <name evidence="2" type="ORF">KC19_12G189700</name>
</gene>
<dbReference type="Proteomes" id="UP000822688">
    <property type="component" value="Chromosome 12"/>
</dbReference>
<comment type="caution">
    <text evidence="2">The sequence shown here is derived from an EMBL/GenBank/DDBJ whole genome shotgun (WGS) entry which is preliminary data.</text>
</comment>
<dbReference type="InterPro" id="IPR008271">
    <property type="entry name" value="Ser/Thr_kinase_AS"/>
</dbReference>
<dbReference type="AlphaFoldDB" id="A0A8T0G9H1"/>
<sequence>MLHHHGVDGWNFYALIHQRLENCEFGDPPFSIPEAVHIILQVVEGRLFLHGNRIVHRDLKLKNIVVRRVKSAKVDVKFLHVKVTDFRLSRTKERSMTASIQTLNMGTTRWMPPEMIRVDNDDGEGVM</sequence>
<dbReference type="InterPro" id="IPR051681">
    <property type="entry name" value="Ser/Thr_Kinases-Pseudokinases"/>
</dbReference>
<dbReference type="PANTHER" id="PTHR44329">
    <property type="entry name" value="SERINE/THREONINE-PROTEIN KINASE TNNI3K-RELATED"/>
    <property type="match status" value="1"/>
</dbReference>
<accession>A0A8T0G9H1</accession>
<protein>
    <recommendedName>
        <fullName evidence="1">Protein kinase domain-containing protein</fullName>
    </recommendedName>
</protein>
<dbReference type="GO" id="GO:0004674">
    <property type="term" value="F:protein serine/threonine kinase activity"/>
    <property type="evidence" value="ECO:0007669"/>
    <property type="project" value="TreeGrafter"/>
</dbReference>
<keyword evidence="3" id="KW-1185">Reference proteome</keyword>
<dbReference type="PROSITE" id="PS00108">
    <property type="entry name" value="PROTEIN_KINASE_ST"/>
    <property type="match status" value="1"/>
</dbReference>
<dbReference type="GO" id="GO:0005524">
    <property type="term" value="F:ATP binding"/>
    <property type="evidence" value="ECO:0007669"/>
    <property type="project" value="InterPro"/>
</dbReference>